<dbReference type="PROSITE" id="PS00893">
    <property type="entry name" value="NUDIX_BOX"/>
    <property type="match status" value="1"/>
</dbReference>
<dbReference type="EMBL" id="OCSU01000002">
    <property type="protein sequence ID" value="SOE81843.1"/>
    <property type="molecule type" value="Genomic_DNA"/>
</dbReference>
<dbReference type="OrthoDB" id="9806150at2"/>
<dbReference type="PANTHER" id="PTHR11839">
    <property type="entry name" value="UDP/ADP-SUGAR PYROPHOSPHATASE"/>
    <property type="match status" value="1"/>
</dbReference>
<evidence type="ECO:0000256" key="10">
    <source>
        <dbReference type="PIRSR" id="PIRSR604385-3"/>
    </source>
</evidence>
<feature type="short sequence motif" description="Nudix box" evidence="10">
    <location>
        <begin position="84"/>
        <end position="106"/>
    </location>
</feature>
<comment type="cofactor">
    <cofactor evidence="2 9">
        <name>Mg(2+)</name>
        <dbReference type="ChEBI" id="CHEBI:18420"/>
    </cofactor>
</comment>
<evidence type="ECO:0000256" key="5">
    <source>
        <dbReference type="ARBA" id="ARBA00016377"/>
    </source>
</evidence>
<dbReference type="RefSeq" id="WP_062638787.1">
    <property type="nucleotide sequence ID" value="NZ_FCOG02000040.1"/>
</dbReference>
<evidence type="ECO:0000256" key="7">
    <source>
        <dbReference type="ARBA" id="ARBA00032162"/>
    </source>
</evidence>
<feature type="binding site" evidence="9">
    <location>
        <position position="152"/>
    </location>
    <ligand>
        <name>Mg(2+)</name>
        <dbReference type="ChEBI" id="CHEBI:18420"/>
        <label>1</label>
    </ligand>
</feature>
<comment type="similarity">
    <text evidence="3">Belongs to the Nudix hydrolase family. NudK subfamily.</text>
</comment>
<evidence type="ECO:0000256" key="2">
    <source>
        <dbReference type="ARBA" id="ARBA00001946"/>
    </source>
</evidence>
<dbReference type="GO" id="GO:0019144">
    <property type="term" value="F:ADP-sugar diphosphatase activity"/>
    <property type="evidence" value="ECO:0007669"/>
    <property type="project" value="TreeGrafter"/>
</dbReference>
<reference evidence="12 13" key="1">
    <citation type="submission" date="2017-09" db="EMBL/GenBank/DDBJ databases">
        <authorList>
            <person name="Varghese N."/>
            <person name="Submissions S."/>
        </authorList>
    </citation>
    <scope>NUCLEOTIDE SEQUENCE [LARGE SCALE GENOMIC DNA]</scope>
    <source>
        <strain evidence="12 13">OK806</strain>
    </source>
</reference>
<dbReference type="Gene3D" id="3.90.79.10">
    <property type="entry name" value="Nucleoside Triphosphate Pyrophosphohydrolase"/>
    <property type="match status" value="1"/>
</dbReference>
<evidence type="ECO:0000256" key="6">
    <source>
        <dbReference type="ARBA" id="ARBA00022801"/>
    </source>
</evidence>
<keyword evidence="6" id="KW-0378">Hydrolase</keyword>
<dbReference type="GO" id="GO:0005829">
    <property type="term" value="C:cytosol"/>
    <property type="evidence" value="ECO:0007669"/>
    <property type="project" value="TreeGrafter"/>
</dbReference>
<evidence type="ECO:0000313" key="13">
    <source>
        <dbReference type="Proteomes" id="UP000219522"/>
    </source>
</evidence>
<proteinExistence type="inferred from homology"/>
<feature type="binding site" evidence="9">
    <location>
        <position position="99"/>
    </location>
    <ligand>
        <name>Mg(2+)</name>
        <dbReference type="ChEBI" id="CHEBI:18420"/>
        <label>1</label>
    </ligand>
</feature>
<evidence type="ECO:0000256" key="9">
    <source>
        <dbReference type="PIRSR" id="PIRSR604385-2"/>
    </source>
</evidence>
<dbReference type="GO" id="GO:0019693">
    <property type="term" value="P:ribose phosphate metabolic process"/>
    <property type="evidence" value="ECO:0007669"/>
    <property type="project" value="TreeGrafter"/>
</dbReference>
<dbReference type="PROSITE" id="PS51462">
    <property type="entry name" value="NUDIX"/>
    <property type="match status" value="1"/>
</dbReference>
<accession>A0A7Z7I9Y0</accession>
<dbReference type="GO" id="GO:0006753">
    <property type="term" value="P:nucleoside phosphate metabolic process"/>
    <property type="evidence" value="ECO:0007669"/>
    <property type="project" value="TreeGrafter"/>
</dbReference>
<comment type="subunit">
    <text evidence="4">Homodimer.</text>
</comment>
<evidence type="ECO:0000259" key="11">
    <source>
        <dbReference type="PROSITE" id="PS51462"/>
    </source>
</evidence>
<keyword evidence="9" id="KW-0460">Magnesium</keyword>
<keyword evidence="9" id="KW-0479">Metal-binding</keyword>
<dbReference type="InterPro" id="IPR004385">
    <property type="entry name" value="NDP_pyrophosphatase"/>
</dbReference>
<dbReference type="Proteomes" id="UP000219522">
    <property type="component" value="Unassembled WGS sequence"/>
</dbReference>
<feature type="binding site" evidence="9">
    <location>
        <position position="103"/>
    </location>
    <ligand>
        <name>Mg(2+)</name>
        <dbReference type="ChEBI" id="CHEBI:18420"/>
        <label>1</label>
    </ligand>
</feature>
<evidence type="ECO:0000313" key="12">
    <source>
        <dbReference type="EMBL" id="SOE81843.1"/>
    </source>
</evidence>
<sequence>MKKVIVHRQTRLLDDYFQVDEAHFSHELFSGAMSPVIRRLSFERGDSAAAVVYNRDTERVILVEQFRYPAYGKGPGWLTEAVAGIVRPNEPPEAALRREVREEIGYEIDTLHHIAEFYVSPGGSSERVFLYYAEVIRAGKTGPGGGVRAEGEDIRIVEYSMDALRDDLVLARIQDAKTLIGIMWLLSRRLSDAAAISPRAGRGRHD</sequence>
<protein>
    <recommendedName>
        <fullName evidence="5">GDP-mannose pyrophosphatase</fullName>
    </recommendedName>
    <alternativeName>
        <fullName evidence="7">GDP-mannose hydrolase</fullName>
    </alternativeName>
    <alternativeName>
        <fullName evidence="8">GDPMK</fullName>
    </alternativeName>
</protein>
<feature type="binding site" evidence="9">
    <location>
        <position position="83"/>
    </location>
    <ligand>
        <name>Mg(2+)</name>
        <dbReference type="ChEBI" id="CHEBI:18420"/>
        <label>1</label>
    </ligand>
</feature>
<dbReference type="AlphaFoldDB" id="A0A7Z7I9Y0"/>
<comment type="caution">
    <text evidence="12">The sequence shown here is derived from an EMBL/GenBank/DDBJ whole genome shotgun (WGS) entry which is preliminary data.</text>
</comment>
<dbReference type="SUPFAM" id="SSF55811">
    <property type="entry name" value="Nudix"/>
    <property type="match status" value="1"/>
</dbReference>
<evidence type="ECO:0000256" key="4">
    <source>
        <dbReference type="ARBA" id="ARBA00011738"/>
    </source>
</evidence>
<dbReference type="PANTHER" id="PTHR11839:SF18">
    <property type="entry name" value="NUDIX HYDROLASE DOMAIN-CONTAINING PROTEIN"/>
    <property type="match status" value="1"/>
</dbReference>
<evidence type="ECO:0000256" key="1">
    <source>
        <dbReference type="ARBA" id="ARBA00000847"/>
    </source>
</evidence>
<gene>
    <name evidence="12" type="ORF">SAMN05446927_5139</name>
</gene>
<feature type="domain" description="Nudix hydrolase" evidence="11">
    <location>
        <begin position="43"/>
        <end position="186"/>
    </location>
</feature>
<comment type="catalytic activity">
    <reaction evidence="1">
        <text>GDP-alpha-D-mannose + H2O = alpha-D-mannose 1-phosphate + GMP + 2 H(+)</text>
        <dbReference type="Rhea" id="RHEA:27978"/>
        <dbReference type="ChEBI" id="CHEBI:15377"/>
        <dbReference type="ChEBI" id="CHEBI:15378"/>
        <dbReference type="ChEBI" id="CHEBI:57527"/>
        <dbReference type="ChEBI" id="CHEBI:58115"/>
        <dbReference type="ChEBI" id="CHEBI:58409"/>
    </reaction>
</comment>
<dbReference type="NCBIfam" id="TIGR00052">
    <property type="entry name" value="nudix-type nucleoside diphosphatase, YffH/AdpP family"/>
    <property type="match status" value="1"/>
</dbReference>
<name>A0A7Z7I9Y0_9BURK</name>
<organism evidence="12 13">
    <name type="scientific">Caballeronia arationis</name>
    <dbReference type="NCBI Taxonomy" id="1777142"/>
    <lineage>
        <taxon>Bacteria</taxon>
        <taxon>Pseudomonadati</taxon>
        <taxon>Pseudomonadota</taxon>
        <taxon>Betaproteobacteria</taxon>
        <taxon>Burkholderiales</taxon>
        <taxon>Burkholderiaceae</taxon>
        <taxon>Caballeronia</taxon>
    </lineage>
</organism>
<dbReference type="GO" id="GO:0046872">
    <property type="term" value="F:metal ion binding"/>
    <property type="evidence" value="ECO:0007669"/>
    <property type="project" value="UniProtKB-KW"/>
</dbReference>
<dbReference type="InterPro" id="IPR020084">
    <property type="entry name" value="NUDIX_hydrolase_CS"/>
</dbReference>
<keyword evidence="13" id="KW-1185">Reference proteome</keyword>
<dbReference type="InterPro" id="IPR015797">
    <property type="entry name" value="NUDIX_hydrolase-like_dom_sf"/>
</dbReference>
<evidence type="ECO:0000256" key="3">
    <source>
        <dbReference type="ARBA" id="ARBA00007275"/>
    </source>
</evidence>
<evidence type="ECO:0000256" key="8">
    <source>
        <dbReference type="ARBA" id="ARBA00032272"/>
    </source>
</evidence>
<dbReference type="InterPro" id="IPR000086">
    <property type="entry name" value="NUDIX_hydrolase_dom"/>
</dbReference>
<dbReference type="Pfam" id="PF00293">
    <property type="entry name" value="NUDIX"/>
    <property type="match status" value="1"/>
</dbReference>